<proteinExistence type="predicted"/>
<gene>
    <name evidence="2" type="ORF">OS493_026440</name>
</gene>
<reference evidence="2" key="1">
    <citation type="submission" date="2023-01" db="EMBL/GenBank/DDBJ databases">
        <title>Genome assembly of the deep-sea coral Lophelia pertusa.</title>
        <authorList>
            <person name="Herrera S."/>
            <person name="Cordes E."/>
        </authorList>
    </citation>
    <scope>NUCLEOTIDE SEQUENCE</scope>
    <source>
        <strain evidence="2">USNM1676648</strain>
        <tissue evidence="2">Polyp</tissue>
    </source>
</reference>
<keyword evidence="3" id="KW-1185">Reference proteome</keyword>
<dbReference type="AlphaFoldDB" id="A0A9X0CPX4"/>
<accession>A0A9X0CPX4</accession>
<organism evidence="2 3">
    <name type="scientific">Desmophyllum pertusum</name>
    <dbReference type="NCBI Taxonomy" id="174260"/>
    <lineage>
        <taxon>Eukaryota</taxon>
        <taxon>Metazoa</taxon>
        <taxon>Cnidaria</taxon>
        <taxon>Anthozoa</taxon>
        <taxon>Hexacorallia</taxon>
        <taxon>Scleractinia</taxon>
        <taxon>Caryophylliina</taxon>
        <taxon>Caryophylliidae</taxon>
        <taxon>Desmophyllum</taxon>
    </lineage>
</organism>
<evidence type="ECO:0000313" key="2">
    <source>
        <dbReference type="EMBL" id="KAJ7371340.1"/>
    </source>
</evidence>
<sequence length="201" mass="23683">MKKEFLFLFGAIYEKLEETKQRSEIQEPTAVSNTDVNIQEDSDSEGEDLMETDDEEEEIQSETEEDRTFLDDEVEEQGPSFYRALDHEREELSDDDQEYVDDKPEVNSPEPKKKKDHPLKKLRDRFDDYLKELPVLGFNSGKYDLNAVKDFLFPVLVQNEQVQFTIKRNNNFICLKTEHLRFLDVTNFLAPGFSYDMFLKA</sequence>
<protein>
    <submittedName>
        <fullName evidence="2">Uncharacterized protein</fullName>
    </submittedName>
</protein>
<evidence type="ECO:0000313" key="3">
    <source>
        <dbReference type="Proteomes" id="UP001163046"/>
    </source>
</evidence>
<feature type="region of interest" description="Disordered" evidence="1">
    <location>
        <begin position="17"/>
        <end position="75"/>
    </location>
</feature>
<dbReference type="Proteomes" id="UP001163046">
    <property type="component" value="Unassembled WGS sequence"/>
</dbReference>
<feature type="compositionally biased region" description="Acidic residues" evidence="1">
    <location>
        <begin position="38"/>
        <end position="75"/>
    </location>
</feature>
<name>A0A9X0CPX4_9CNID</name>
<evidence type="ECO:0000256" key="1">
    <source>
        <dbReference type="SAM" id="MobiDB-lite"/>
    </source>
</evidence>
<comment type="caution">
    <text evidence="2">The sequence shown here is derived from an EMBL/GenBank/DDBJ whole genome shotgun (WGS) entry which is preliminary data.</text>
</comment>
<dbReference type="OrthoDB" id="5983285at2759"/>
<feature type="compositionally biased region" description="Basic and acidic residues" evidence="1">
    <location>
        <begin position="100"/>
        <end position="118"/>
    </location>
</feature>
<dbReference type="EMBL" id="MU826848">
    <property type="protein sequence ID" value="KAJ7371340.1"/>
    <property type="molecule type" value="Genomic_DNA"/>
</dbReference>
<feature type="region of interest" description="Disordered" evidence="1">
    <location>
        <begin position="90"/>
        <end position="118"/>
    </location>
</feature>